<dbReference type="InterPro" id="IPR017946">
    <property type="entry name" value="PLC-like_Pdiesterase_TIM-brl"/>
</dbReference>
<feature type="region of interest" description="Disordered" evidence="8">
    <location>
        <begin position="1"/>
        <end position="42"/>
    </location>
</feature>
<evidence type="ECO:0000256" key="4">
    <source>
        <dbReference type="ARBA" id="ARBA00023098"/>
    </source>
</evidence>
<comment type="catalytic activity">
    <reaction evidence="1 7">
        <text>a 1,2-diacyl-sn-glycero-3-phospho-(1D-myo-inositol-4,5-bisphosphate) + H2O = 1D-myo-inositol 1,4,5-trisphosphate + a 1,2-diacyl-sn-glycerol + H(+)</text>
        <dbReference type="Rhea" id="RHEA:33179"/>
        <dbReference type="ChEBI" id="CHEBI:15377"/>
        <dbReference type="ChEBI" id="CHEBI:15378"/>
        <dbReference type="ChEBI" id="CHEBI:17815"/>
        <dbReference type="ChEBI" id="CHEBI:58456"/>
        <dbReference type="ChEBI" id="CHEBI:203600"/>
        <dbReference type="EC" id="3.1.4.11"/>
    </reaction>
</comment>
<dbReference type="InterPro" id="IPR035892">
    <property type="entry name" value="C2_domain_sf"/>
</dbReference>
<dbReference type="Pfam" id="PF00387">
    <property type="entry name" value="PI-PLC-Y"/>
    <property type="match status" value="1"/>
</dbReference>
<evidence type="ECO:0000313" key="10">
    <source>
        <dbReference type="EMBL" id="ROW16001.1"/>
    </source>
</evidence>
<dbReference type="CDD" id="cd00275">
    <property type="entry name" value="C2_PLC_like"/>
    <property type="match status" value="1"/>
</dbReference>
<dbReference type="PROSITE" id="PS50008">
    <property type="entry name" value="PIPLC_Y_DOMAIN"/>
    <property type="match status" value="1"/>
</dbReference>
<keyword evidence="11" id="KW-1185">Reference proteome</keyword>
<dbReference type="CDD" id="cd08598">
    <property type="entry name" value="PI-PLC1c_yeast"/>
    <property type="match status" value="1"/>
</dbReference>
<dbReference type="Gene3D" id="2.60.40.150">
    <property type="entry name" value="C2 domain"/>
    <property type="match status" value="1"/>
</dbReference>
<dbReference type="PRINTS" id="PR00390">
    <property type="entry name" value="PHPHLIPASEC"/>
</dbReference>
<evidence type="ECO:0000256" key="8">
    <source>
        <dbReference type="SAM" id="MobiDB-lite"/>
    </source>
</evidence>
<proteinExistence type="predicted"/>
<organism evidence="10 11">
    <name type="scientific">Cytospora leucostoma</name>
    <dbReference type="NCBI Taxonomy" id="1230097"/>
    <lineage>
        <taxon>Eukaryota</taxon>
        <taxon>Fungi</taxon>
        <taxon>Dikarya</taxon>
        <taxon>Ascomycota</taxon>
        <taxon>Pezizomycotina</taxon>
        <taxon>Sordariomycetes</taxon>
        <taxon>Sordariomycetidae</taxon>
        <taxon>Diaporthales</taxon>
        <taxon>Cytosporaceae</taxon>
        <taxon>Cytospora</taxon>
    </lineage>
</organism>
<dbReference type="SMART" id="SM00149">
    <property type="entry name" value="PLCYc"/>
    <property type="match status" value="1"/>
</dbReference>
<dbReference type="SMART" id="SM00148">
    <property type="entry name" value="PLCXc"/>
    <property type="match status" value="1"/>
</dbReference>
<dbReference type="GO" id="GO:0004435">
    <property type="term" value="F:phosphatidylinositol-4,5-bisphosphate phospholipase C activity"/>
    <property type="evidence" value="ECO:0007669"/>
    <property type="project" value="UniProtKB-EC"/>
</dbReference>
<evidence type="ECO:0000259" key="9">
    <source>
        <dbReference type="PROSITE" id="PS50008"/>
    </source>
</evidence>
<comment type="caution">
    <text evidence="10">The sequence shown here is derived from an EMBL/GenBank/DDBJ whole genome shotgun (WGS) entry which is preliminary data.</text>
</comment>
<feature type="compositionally biased region" description="Basic and acidic residues" evidence="8">
    <location>
        <begin position="281"/>
        <end position="291"/>
    </location>
</feature>
<dbReference type="OrthoDB" id="269822at2759"/>
<evidence type="ECO:0000256" key="7">
    <source>
        <dbReference type="RuleBase" id="RU361133"/>
    </source>
</evidence>
<keyword evidence="3 7" id="KW-0442">Lipid degradation</keyword>
<dbReference type="GO" id="GO:0048015">
    <property type="term" value="P:phosphatidylinositol-mediated signaling"/>
    <property type="evidence" value="ECO:0007669"/>
    <property type="project" value="TreeGrafter"/>
</dbReference>
<dbReference type="PANTHER" id="PTHR10336">
    <property type="entry name" value="PHOSPHOINOSITIDE-SPECIFIC PHOSPHOLIPASE C FAMILY PROTEIN"/>
    <property type="match status" value="1"/>
</dbReference>
<keyword evidence="4 7" id="KW-0443">Lipid metabolism</keyword>
<dbReference type="InterPro" id="IPR001711">
    <property type="entry name" value="PLipase_C_Pinositol-sp_Y"/>
</dbReference>
<dbReference type="Pfam" id="PF00388">
    <property type="entry name" value="PI-PLC-X"/>
    <property type="match status" value="1"/>
</dbReference>
<dbReference type="InterPro" id="IPR000909">
    <property type="entry name" value="PLipase_C_PInositol-sp_X_dom"/>
</dbReference>
<dbReference type="GO" id="GO:0051209">
    <property type="term" value="P:release of sequestered calcium ion into cytosol"/>
    <property type="evidence" value="ECO:0007669"/>
    <property type="project" value="TreeGrafter"/>
</dbReference>
<sequence length="587" mass="65779">MPGVLSSAFGRLTPFTRRGSPVEDERGEETDLNTIAGGGHGARETTLTRGQLRVSHALRSFLQAEGVLPPKDLACDRDETLSAALQALVDRPHINVPPQVTDRSYPLPEYFISSSHNTYLTAHQLYGTSSASAYETTLRAGARCVEIDAWDDEDNEDEPKVTHGYTLVSQITFRNVCETIRDVIDQEAAQYLYSGVQGYRPAPIMISLENHCGDYGQQRLVDIMKEVWGYRLLSKAVREKGHKEEDGGAHVTLEELGSKIVVIVENHLQGEQCDDSSTSDRSSDDETKEARRSYMAKIRATKSRLIIPELAELGVYAQSVKPVDNSWYEQVWKTDLPHHHLINVSETGILGLMSESHPNIRTHNAHHLMRVYPKGTRISSQNLQPLPFWGLGAQICALNWQSFGLSLQLNEALFSGTDGYVLKPASLRSGGDGSVTTGRRKRLRLHIAGATNVPLPEGRCQDDILPYVTASLMHPADPLDKDPTANKQKTRAYRQHKFGFFHHRENPPNIDPIWDETLEWEYDDSELAFVRILIKSDDSFAVNPVFALTTVRLMYAAEGWSFIRMLDLKGRETVCSLLVRFEIQDAD</sequence>
<dbReference type="EC" id="3.1.4.11" evidence="7"/>
<feature type="region of interest" description="Disordered" evidence="8">
    <location>
        <begin position="271"/>
        <end position="291"/>
    </location>
</feature>
<dbReference type="InterPro" id="IPR001192">
    <property type="entry name" value="PI-PLC_fam"/>
</dbReference>
<feature type="domain" description="PI-PLC Y-box" evidence="9">
    <location>
        <begin position="310"/>
        <end position="428"/>
    </location>
</feature>
<evidence type="ECO:0000313" key="11">
    <source>
        <dbReference type="Proteomes" id="UP000285146"/>
    </source>
</evidence>
<dbReference type="PROSITE" id="PS50007">
    <property type="entry name" value="PIPLC_X_DOMAIN"/>
    <property type="match status" value="1"/>
</dbReference>
<dbReference type="SUPFAM" id="SSF49562">
    <property type="entry name" value="C2 domain (Calcium/lipid-binding domain, CaLB)"/>
    <property type="match status" value="1"/>
</dbReference>
<reference evidence="10 11" key="1">
    <citation type="submission" date="2015-09" db="EMBL/GenBank/DDBJ databases">
        <title>Host preference determinants of Valsa canker pathogens revealed by comparative genomics.</title>
        <authorList>
            <person name="Yin Z."/>
            <person name="Huang L."/>
        </authorList>
    </citation>
    <scope>NUCLEOTIDE SEQUENCE [LARGE SCALE GENOMIC DNA]</scope>
    <source>
        <strain evidence="10 11">SXYLt</strain>
    </source>
</reference>
<evidence type="ECO:0000256" key="6">
    <source>
        <dbReference type="ARBA" id="ARBA00059664"/>
    </source>
</evidence>
<evidence type="ECO:0000256" key="2">
    <source>
        <dbReference type="ARBA" id="ARBA00022801"/>
    </source>
</evidence>
<evidence type="ECO:0000256" key="3">
    <source>
        <dbReference type="ARBA" id="ARBA00022963"/>
    </source>
</evidence>
<dbReference type="STRING" id="1230097.A0A423XI33"/>
<gene>
    <name evidence="10" type="ORF">VPNG_02605</name>
</gene>
<dbReference type="SUPFAM" id="SSF51695">
    <property type="entry name" value="PLC-like phosphodiesterases"/>
    <property type="match status" value="1"/>
</dbReference>
<keyword evidence="2 7" id="KW-0378">Hydrolase</keyword>
<protein>
    <recommendedName>
        <fullName evidence="7">Phosphoinositide phospholipase C</fullName>
        <ecNumber evidence="7">3.1.4.11</ecNumber>
    </recommendedName>
</protein>
<dbReference type="PANTHER" id="PTHR10336:SF169">
    <property type="entry name" value="PHOSPHOINOSITIDE PHOSPHOLIPASE C"/>
    <property type="match status" value="1"/>
</dbReference>
<comment type="function">
    <text evidence="6">The production of the second messenger molecules diacylglycerol (DAG) and inositol 1,4,5-trisphosphate (IP3) is mediated by activated phosphatidylinositol-specific phospholipase C enzymes.</text>
</comment>
<dbReference type="Proteomes" id="UP000285146">
    <property type="component" value="Unassembled WGS sequence"/>
</dbReference>
<evidence type="ECO:0000256" key="5">
    <source>
        <dbReference type="ARBA" id="ARBA00023224"/>
    </source>
</evidence>
<dbReference type="AlphaFoldDB" id="A0A423XI33"/>
<accession>A0A423XI33</accession>
<dbReference type="FunFam" id="3.20.20.190:FF:000039">
    <property type="entry name" value="Phosphoinositide phospholipase C"/>
    <property type="match status" value="1"/>
</dbReference>
<dbReference type="InParanoid" id="A0A423XI33"/>
<dbReference type="GO" id="GO:0016042">
    <property type="term" value="P:lipid catabolic process"/>
    <property type="evidence" value="ECO:0007669"/>
    <property type="project" value="UniProtKB-KW"/>
</dbReference>
<dbReference type="EMBL" id="LKEB01000007">
    <property type="protein sequence ID" value="ROW16001.1"/>
    <property type="molecule type" value="Genomic_DNA"/>
</dbReference>
<name>A0A423XI33_9PEZI</name>
<dbReference type="Gene3D" id="3.20.20.190">
    <property type="entry name" value="Phosphatidylinositol (PI) phosphodiesterase"/>
    <property type="match status" value="1"/>
</dbReference>
<keyword evidence="5" id="KW-0807">Transducer</keyword>
<evidence type="ECO:0000256" key="1">
    <source>
        <dbReference type="ARBA" id="ARBA00001195"/>
    </source>
</evidence>